<evidence type="ECO:0000313" key="2">
    <source>
        <dbReference type="EMBL" id="GAT91425.1"/>
    </source>
</evidence>
<dbReference type="Proteomes" id="UP000078387">
    <property type="component" value="Unassembled WGS sequence"/>
</dbReference>
<feature type="coiled-coil region" evidence="1">
    <location>
        <begin position="54"/>
        <end position="81"/>
    </location>
</feature>
<reference evidence="2 3" key="1">
    <citation type="submission" date="2016-05" db="EMBL/GenBank/DDBJ databases">
        <title>First whole genome sequencing of Entamoeba histolytica HM1:IMSS-clone-6.</title>
        <authorList>
            <person name="Mukherjee Avik.K."/>
            <person name="Izumyama S."/>
            <person name="Nakada-Tsukui K."/>
            <person name="Nozaki T."/>
        </authorList>
    </citation>
    <scope>NUCLEOTIDE SEQUENCE [LARGE SCALE GENOMIC DNA]</scope>
    <source>
        <strain evidence="2 3">HM1:IMSS clone 6</strain>
    </source>
</reference>
<dbReference type="VEuPathDB" id="AmoebaDB:EHI8A_000050"/>
<proteinExistence type="predicted"/>
<organism evidence="2 3">
    <name type="scientific">Entamoeba histolytica</name>
    <dbReference type="NCBI Taxonomy" id="5759"/>
    <lineage>
        <taxon>Eukaryota</taxon>
        <taxon>Amoebozoa</taxon>
        <taxon>Evosea</taxon>
        <taxon>Archamoebae</taxon>
        <taxon>Mastigamoebida</taxon>
        <taxon>Entamoebidae</taxon>
        <taxon>Entamoeba</taxon>
    </lineage>
</organism>
<dbReference type="GO" id="GO:0016787">
    <property type="term" value="F:hydrolase activity"/>
    <property type="evidence" value="ECO:0007669"/>
    <property type="project" value="UniProtKB-KW"/>
</dbReference>
<dbReference type="VEuPathDB" id="AmoebaDB:KM1_000510"/>
<keyword evidence="1" id="KW-0175">Coiled coil</keyword>
<dbReference type="EMBL" id="BDEQ01000001">
    <property type="protein sequence ID" value="GAT91425.1"/>
    <property type="molecule type" value="Genomic_DNA"/>
</dbReference>
<evidence type="ECO:0000256" key="1">
    <source>
        <dbReference type="SAM" id="Coils"/>
    </source>
</evidence>
<comment type="caution">
    <text evidence="2">The sequence shown here is derived from an EMBL/GenBank/DDBJ whole genome shotgun (WGS) entry which is preliminary data.</text>
</comment>
<accession>A0A175JCX3</accession>
<evidence type="ECO:0000313" key="3">
    <source>
        <dbReference type="Proteomes" id="UP000078387"/>
    </source>
</evidence>
<dbReference type="AlphaFoldDB" id="A0A175JCX3"/>
<sequence length="84" mass="10241">MAEEQEYDIEINGLQDFDLVTSVNFKEEDYELDEYVDILMSAYEYHVMDSIRRFKEMERGLELVEQRLKEIQKENEELEKKIIN</sequence>
<dbReference type="VEuPathDB" id="AmoebaDB:EHI7A_000280"/>
<gene>
    <name evidence="2" type="ORF">CL6EHI_c00002</name>
</gene>
<name>A0A175JCX3_ENTHI</name>
<keyword evidence="2" id="KW-0378">Hydrolase</keyword>
<protein>
    <submittedName>
        <fullName evidence="2">Similar to ubiquitin carboxyl-terminal hydrolase</fullName>
    </submittedName>
</protein>